<dbReference type="AlphaFoldDB" id="A0A0F8XIQ2"/>
<keyword evidence="2" id="KW-1185">Reference proteome</keyword>
<comment type="caution">
    <text evidence="1">The sequence shown here is derived from an EMBL/GenBank/DDBJ whole genome shotgun (WGS) entry which is preliminary data.</text>
</comment>
<proteinExistence type="predicted"/>
<reference evidence="1 2" key="1">
    <citation type="submission" date="2015-02" db="EMBL/GenBank/DDBJ databases">
        <title>Draft Genome Sequences of Two Closely-Related Aflatoxigenic Aspergillus Species Obtained from the Cote d'Ivoire.</title>
        <authorList>
            <person name="Moore G.G."/>
            <person name="Beltz S.B."/>
            <person name="Mack B.M."/>
        </authorList>
    </citation>
    <scope>NUCLEOTIDE SEQUENCE [LARGE SCALE GENOMIC DNA]</scope>
    <source>
        <strain evidence="1 2">SRRC1468</strain>
    </source>
</reference>
<dbReference type="OrthoDB" id="4425388at2759"/>
<accession>A0A0F8XIQ2</accession>
<name>A0A0F8XIQ2_9EURO</name>
<protein>
    <submittedName>
        <fullName evidence="1">Uncharacterized protein</fullName>
    </submittedName>
</protein>
<dbReference type="EMBL" id="JZBS01001254">
    <property type="protein sequence ID" value="KKK23457.1"/>
    <property type="molecule type" value="Genomic_DNA"/>
</dbReference>
<sequence>MSDISFFDLKEREQERDNSLRRKTSKLSKIKQHLRNIKREWGPLLAAKENWDDDDPRSSPESLLGITTLYPVEQTRVVYEFYDGSYRGLWRVFVNSHLM</sequence>
<evidence type="ECO:0000313" key="1">
    <source>
        <dbReference type="EMBL" id="KKK23457.1"/>
    </source>
</evidence>
<dbReference type="Proteomes" id="UP000034291">
    <property type="component" value="Unassembled WGS sequence"/>
</dbReference>
<gene>
    <name evidence="1" type="ORF">ARAM_003968</name>
</gene>
<organism evidence="1 2">
    <name type="scientific">Aspergillus rambellii</name>
    <dbReference type="NCBI Taxonomy" id="308745"/>
    <lineage>
        <taxon>Eukaryota</taxon>
        <taxon>Fungi</taxon>
        <taxon>Dikarya</taxon>
        <taxon>Ascomycota</taxon>
        <taxon>Pezizomycotina</taxon>
        <taxon>Eurotiomycetes</taxon>
        <taxon>Eurotiomycetidae</taxon>
        <taxon>Eurotiales</taxon>
        <taxon>Aspergillaceae</taxon>
        <taxon>Aspergillus</taxon>
        <taxon>Aspergillus subgen. Nidulantes</taxon>
    </lineage>
</organism>
<evidence type="ECO:0000313" key="2">
    <source>
        <dbReference type="Proteomes" id="UP000034291"/>
    </source>
</evidence>